<dbReference type="Proteomes" id="UP000765509">
    <property type="component" value="Unassembled WGS sequence"/>
</dbReference>
<evidence type="ECO:0000313" key="1">
    <source>
        <dbReference type="EMBL" id="MBW0542292.1"/>
    </source>
</evidence>
<protein>
    <submittedName>
        <fullName evidence="1">Uncharacterized protein</fullName>
    </submittedName>
</protein>
<dbReference type="EMBL" id="AVOT02047015">
    <property type="protein sequence ID" value="MBW0542292.1"/>
    <property type="molecule type" value="Genomic_DNA"/>
</dbReference>
<organism evidence="1 2">
    <name type="scientific">Austropuccinia psidii MF-1</name>
    <dbReference type="NCBI Taxonomy" id="1389203"/>
    <lineage>
        <taxon>Eukaryota</taxon>
        <taxon>Fungi</taxon>
        <taxon>Dikarya</taxon>
        <taxon>Basidiomycota</taxon>
        <taxon>Pucciniomycotina</taxon>
        <taxon>Pucciniomycetes</taxon>
        <taxon>Pucciniales</taxon>
        <taxon>Sphaerophragmiaceae</taxon>
        <taxon>Austropuccinia</taxon>
    </lineage>
</organism>
<gene>
    <name evidence="1" type="ORF">O181_082007</name>
</gene>
<accession>A0A9Q3IIU3</accession>
<keyword evidence="2" id="KW-1185">Reference proteome</keyword>
<name>A0A9Q3IIU3_9BASI</name>
<reference evidence="1" key="1">
    <citation type="submission" date="2021-03" db="EMBL/GenBank/DDBJ databases">
        <title>Draft genome sequence of rust myrtle Austropuccinia psidii MF-1, a brazilian biotype.</title>
        <authorList>
            <person name="Quecine M.C."/>
            <person name="Pachon D.M.R."/>
            <person name="Bonatelli M.L."/>
            <person name="Correr F.H."/>
            <person name="Franceschini L.M."/>
            <person name="Leite T.F."/>
            <person name="Margarido G.R.A."/>
            <person name="Almeida C.A."/>
            <person name="Ferrarezi J.A."/>
            <person name="Labate C.A."/>
        </authorList>
    </citation>
    <scope>NUCLEOTIDE SEQUENCE</scope>
    <source>
        <strain evidence="1">MF-1</strain>
    </source>
</reference>
<comment type="caution">
    <text evidence="1">The sequence shown here is derived from an EMBL/GenBank/DDBJ whole genome shotgun (WGS) entry which is preliminary data.</text>
</comment>
<sequence length="200" mass="22936">MTRINEIEVEKYDTKETKYVSVHESDSEPSEEDKLPDELSIEHINASFEVTEVHTQLPQYSDECMDLIHVQDAKIQKTKPARGKCYTAGSSCITNIMINNKEARIHLYSGAFCTWVGKDYLHKIYTNWKDKLIPIKGRKFSNARQNMPPLGIFEASMIFPHPTGSIRLKVEFFVLNSCTSQQFILGNDYININGIDINNQ</sequence>
<proteinExistence type="predicted"/>
<evidence type="ECO:0000313" key="2">
    <source>
        <dbReference type="Proteomes" id="UP000765509"/>
    </source>
</evidence>
<dbReference type="AlphaFoldDB" id="A0A9Q3IIU3"/>